<comment type="caution">
    <text evidence="1">The sequence shown here is derived from an EMBL/GenBank/DDBJ whole genome shotgun (WGS) entry which is preliminary data.</text>
</comment>
<dbReference type="Proteomes" id="UP000624041">
    <property type="component" value="Unassembled WGS sequence"/>
</dbReference>
<evidence type="ECO:0000313" key="1">
    <source>
        <dbReference type="EMBL" id="GGN55651.1"/>
    </source>
</evidence>
<dbReference type="EMBL" id="BMOS01000008">
    <property type="protein sequence ID" value="GGN55651.1"/>
    <property type="molecule type" value="Genomic_DNA"/>
</dbReference>
<name>A0A917XX87_9BACI</name>
<organism evidence="1 2">
    <name type="scientific">Oceanobacillus indicireducens</name>
    <dbReference type="NCBI Taxonomy" id="1004261"/>
    <lineage>
        <taxon>Bacteria</taxon>
        <taxon>Bacillati</taxon>
        <taxon>Bacillota</taxon>
        <taxon>Bacilli</taxon>
        <taxon>Bacillales</taxon>
        <taxon>Bacillaceae</taxon>
        <taxon>Oceanobacillus</taxon>
    </lineage>
</organism>
<proteinExistence type="predicted"/>
<accession>A0A917XX87</accession>
<reference evidence="1" key="1">
    <citation type="journal article" date="2014" name="Int. J. Syst. Evol. Microbiol.">
        <title>Complete genome sequence of Corynebacterium casei LMG S-19264T (=DSM 44701T), isolated from a smear-ripened cheese.</title>
        <authorList>
            <consortium name="US DOE Joint Genome Institute (JGI-PGF)"/>
            <person name="Walter F."/>
            <person name="Albersmeier A."/>
            <person name="Kalinowski J."/>
            <person name="Ruckert C."/>
        </authorList>
    </citation>
    <scope>NUCLEOTIDE SEQUENCE</scope>
    <source>
        <strain evidence="1">JCM 17251</strain>
    </source>
</reference>
<dbReference type="AlphaFoldDB" id="A0A917XX87"/>
<reference evidence="1" key="2">
    <citation type="submission" date="2020-09" db="EMBL/GenBank/DDBJ databases">
        <authorList>
            <person name="Sun Q."/>
            <person name="Ohkuma M."/>
        </authorList>
    </citation>
    <scope>NUCLEOTIDE SEQUENCE</scope>
    <source>
        <strain evidence="1">JCM 17251</strain>
    </source>
</reference>
<gene>
    <name evidence="1" type="ORF">GCM10007971_14650</name>
</gene>
<evidence type="ECO:0000313" key="2">
    <source>
        <dbReference type="Proteomes" id="UP000624041"/>
    </source>
</evidence>
<keyword evidence="2" id="KW-1185">Reference proteome</keyword>
<protein>
    <submittedName>
        <fullName evidence="1">Uncharacterized protein</fullName>
    </submittedName>
</protein>
<sequence length="48" mass="5407">MFNTSCETSGLVISIFLIKAIPHLLKEFVKQYGRFATIRYAATSPLTE</sequence>